<evidence type="ECO:0000313" key="1">
    <source>
        <dbReference type="EMBL" id="DAG03285.1"/>
    </source>
</evidence>
<accession>A0A8S5V989</accession>
<dbReference type="EMBL" id="BK016226">
    <property type="protein sequence ID" value="DAG03285.1"/>
    <property type="molecule type" value="Genomic_DNA"/>
</dbReference>
<reference evidence="1" key="1">
    <citation type="journal article" date="2021" name="Proc. Natl. Acad. Sci. U.S.A.">
        <title>A Catalog of Tens of Thousands of Viruses from Human Metagenomes Reveals Hidden Associations with Chronic Diseases.</title>
        <authorList>
            <person name="Tisza M.J."/>
            <person name="Buck C.B."/>
        </authorList>
    </citation>
    <scope>NUCLEOTIDE SEQUENCE</scope>
    <source>
        <strain evidence="1">Ct2D011</strain>
    </source>
</reference>
<sequence>MGDYLGDTSGWYLLEPGTGVRFCLDDNEIPPLAKAIPAIIDLDNA</sequence>
<protein>
    <submittedName>
        <fullName evidence="1">Uncharacterized protein</fullName>
    </submittedName>
</protein>
<proteinExistence type="predicted"/>
<name>A0A8S5V989_9CAUD</name>
<organism evidence="1">
    <name type="scientific">Siphoviridae sp. ct2D011</name>
    <dbReference type="NCBI Taxonomy" id="2825314"/>
    <lineage>
        <taxon>Viruses</taxon>
        <taxon>Duplodnaviria</taxon>
        <taxon>Heunggongvirae</taxon>
        <taxon>Uroviricota</taxon>
        <taxon>Caudoviricetes</taxon>
    </lineage>
</organism>